<keyword evidence="3" id="KW-1185">Reference proteome</keyword>
<evidence type="ECO:0000313" key="3">
    <source>
        <dbReference type="Proteomes" id="UP001610334"/>
    </source>
</evidence>
<sequence length="62" mass="7017">MLGAALHIPASLITQFFSMRTPITTSILTILYQRRYTRTRPSKGHWAIEFLDLLNLTALAKG</sequence>
<protein>
    <submittedName>
        <fullName evidence="2">Uncharacterized protein</fullName>
    </submittedName>
</protein>
<keyword evidence="1" id="KW-0812">Transmembrane</keyword>
<accession>A0ABR4HRA9</accession>
<feature type="transmembrane region" description="Helical" evidence="1">
    <location>
        <begin position="12"/>
        <end position="32"/>
    </location>
</feature>
<evidence type="ECO:0000256" key="1">
    <source>
        <dbReference type="SAM" id="Phobius"/>
    </source>
</evidence>
<comment type="caution">
    <text evidence="2">The sequence shown here is derived from an EMBL/GenBank/DDBJ whole genome shotgun (WGS) entry which is preliminary data.</text>
</comment>
<gene>
    <name evidence="2" type="ORF">BJX63DRAFT_384341</name>
</gene>
<keyword evidence="1" id="KW-0472">Membrane</keyword>
<reference evidence="2 3" key="1">
    <citation type="submission" date="2024-07" db="EMBL/GenBank/DDBJ databases">
        <title>Section-level genome sequencing and comparative genomics of Aspergillus sections Usti and Cavernicolus.</title>
        <authorList>
            <consortium name="Lawrence Berkeley National Laboratory"/>
            <person name="Nybo J.L."/>
            <person name="Vesth T.C."/>
            <person name="Theobald S."/>
            <person name="Frisvad J.C."/>
            <person name="Larsen T.O."/>
            <person name="Kjaerboelling I."/>
            <person name="Rothschild-Mancinelli K."/>
            <person name="Lyhne E.K."/>
            <person name="Kogle M.E."/>
            <person name="Barry K."/>
            <person name="Clum A."/>
            <person name="Na H."/>
            <person name="Ledsgaard L."/>
            <person name="Lin J."/>
            <person name="Lipzen A."/>
            <person name="Kuo A."/>
            <person name="Riley R."/>
            <person name="Mondo S."/>
            <person name="Labutti K."/>
            <person name="Haridas S."/>
            <person name="Pangalinan J."/>
            <person name="Salamov A.A."/>
            <person name="Simmons B.A."/>
            <person name="Magnuson J.K."/>
            <person name="Chen J."/>
            <person name="Drula E."/>
            <person name="Henrissat B."/>
            <person name="Wiebenga A."/>
            <person name="Lubbers R.J."/>
            <person name="Gomes A.C."/>
            <person name="Makela M.R."/>
            <person name="Stajich J."/>
            <person name="Grigoriev I.V."/>
            <person name="Mortensen U.H."/>
            <person name="De Vries R.P."/>
            <person name="Baker S.E."/>
            <person name="Andersen M.R."/>
        </authorList>
    </citation>
    <scope>NUCLEOTIDE SEQUENCE [LARGE SCALE GENOMIC DNA]</scope>
    <source>
        <strain evidence="2 3">CBS 588.65</strain>
    </source>
</reference>
<dbReference type="EMBL" id="JBFXLT010000015">
    <property type="protein sequence ID" value="KAL2818028.1"/>
    <property type="molecule type" value="Genomic_DNA"/>
</dbReference>
<keyword evidence="1" id="KW-1133">Transmembrane helix</keyword>
<evidence type="ECO:0000313" key="2">
    <source>
        <dbReference type="EMBL" id="KAL2818028.1"/>
    </source>
</evidence>
<organism evidence="2 3">
    <name type="scientific">Aspergillus granulosus</name>
    <dbReference type="NCBI Taxonomy" id="176169"/>
    <lineage>
        <taxon>Eukaryota</taxon>
        <taxon>Fungi</taxon>
        <taxon>Dikarya</taxon>
        <taxon>Ascomycota</taxon>
        <taxon>Pezizomycotina</taxon>
        <taxon>Eurotiomycetes</taxon>
        <taxon>Eurotiomycetidae</taxon>
        <taxon>Eurotiales</taxon>
        <taxon>Aspergillaceae</taxon>
        <taxon>Aspergillus</taxon>
        <taxon>Aspergillus subgen. Nidulantes</taxon>
    </lineage>
</organism>
<dbReference type="Proteomes" id="UP001610334">
    <property type="component" value="Unassembled WGS sequence"/>
</dbReference>
<proteinExistence type="predicted"/>
<name>A0ABR4HRA9_9EURO</name>